<dbReference type="AlphaFoldDB" id="A0A494ZB22"/>
<evidence type="ECO:0000256" key="4">
    <source>
        <dbReference type="ARBA" id="ARBA00022840"/>
    </source>
</evidence>
<dbReference type="Gene3D" id="3.40.50.300">
    <property type="entry name" value="P-loop containing nucleotide triphosphate hydrolases"/>
    <property type="match status" value="1"/>
</dbReference>
<dbReference type="PROSITE" id="PS50893">
    <property type="entry name" value="ABC_TRANSPORTER_2"/>
    <property type="match status" value="1"/>
</dbReference>
<dbReference type="PANTHER" id="PTHR42798:SF2">
    <property type="entry name" value="ABC TRANSPORTER ATP-BINDING PROTEIN MG467-RELATED"/>
    <property type="match status" value="1"/>
</dbReference>
<evidence type="ECO:0000256" key="2">
    <source>
        <dbReference type="ARBA" id="ARBA00022448"/>
    </source>
</evidence>
<organism evidence="6 7">
    <name type="scientific">Ureibacillus endophyticus</name>
    <dbReference type="NCBI Taxonomy" id="1978490"/>
    <lineage>
        <taxon>Bacteria</taxon>
        <taxon>Bacillati</taxon>
        <taxon>Bacillota</taxon>
        <taxon>Bacilli</taxon>
        <taxon>Bacillales</taxon>
        <taxon>Caryophanaceae</taxon>
        <taxon>Ureibacillus</taxon>
    </lineage>
</organism>
<dbReference type="OrthoDB" id="9791546at2"/>
<proteinExistence type="inferred from homology"/>
<comment type="caution">
    <text evidence="6">The sequence shown here is derived from an EMBL/GenBank/DDBJ whole genome shotgun (WGS) entry which is preliminary data.</text>
</comment>
<comment type="similarity">
    <text evidence="1">Belongs to the ABC transporter superfamily.</text>
</comment>
<keyword evidence="2" id="KW-0813">Transport</keyword>
<dbReference type="GO" id="GO:0022857">
    <property type="term" value="F:transmembrane transporter activity"/>
    <property type="evidence" value="ECO:0007669"/>
    <property type="project" value="UniProtKB-ARBA"/>
</dbReference>
<dbReference type="SMART" id="SM00382">
    <property type="entry name" value="AAA"/>
    <property type="match status" value="1"/>
</dbReference>
<dbReference type="EMBL" id="RBZN01000002">
    <property type="protein sequence ID" value="RKQ19844.1"/>
    <property type="molecule type" value="Genomic_DNA"/>
</dbReference>
<dbReference type="Proteomes" id="UP000272238">
    <property type="component" value="Unassembled WGS sequence"/>
</dbReference>
<dbReference type="RefSeq" id="WP_121213030.1">
    <property type="nucleotide sequence ID" value="NZ_JAMYWW010000001.1"/>
</dbReference>
<sequence>MIKVDSLKHTFTIGKKGKENRVEVLKGINFNIESKEIVAIVGKSGSGKSTLLQILAGFLKADSGSIIINNTEIAHFSEKESAAFRMNHFGFVFQNFQLLPGQTVFENIELPLKLKGIRQPVRKKKVQEILKKVGLMEVEDHYPNELSGGQQQRVAIARAMITNPPIILADEPTGSLDSQTEQDILLLIQQLNKNEGITFVIITHDEEVASIANRKLRMSDGFLVGGTKYAF</sequence>
<dbReference type="FunFam" id="3.40.50.300:FF:000032">
    <property type="entry name" value="Export ABC transporter ATP-binding protein"/>
    <property type="match status" value="1"/>
</dbReference>
<dbReference type="PANTHER" id="PTHR42798">
    <property type="entry name" value="LIPOPROTEIN-RELEASING SYSTEM ATP-BINDING PROTEIN LOLD"/>
    <property type="match status" value="1"/>
</dbReference>
<reference evidence="6 7" key="1">
    <citation type="journal article" date="2016" name="Antonie Van Leeuwenhoek">
        <title>Lysinibacillus endophyticus sp. nov., an indole-3-acetic acid producing endophytic bacterium isolated from corn root (Zea mays cv. Xinken-5).</title>
        <authorList>
            <person name="Yu J."/>
            <person name="Guan X."/>
            <person name="Liu C."/>
            <person name="Xiang W."/>
            <person name="Yu Z."/>
            <person name="Liu X."/>
            <person name="Wang G."/>
        </authorList>
    </citation>
    <scope>NUCLEOTIDE SEQUENCE [LARGE SCALE GENOMIC DNA]</scope>
    <source>
        <strain evidence="6 7">DSM 100506</strain>
    </source>
</reference>
<evidence type="ECO:0000313" key="6">
    <source>
        <dbReference type="EMBL" id="RKQ19844.1"/>
    </source>
</evidence>
<dbReference type="Pfam" id="PF00005">
    <property type="entry name" value="ABC_tran"/>
    <property type="match status" value="1"/>
</dbReference>
<dbReference type="InterPro" id="IPR017871">
    <property type="entry name" value="ABC_transporter-like_CS"/>
</dbReference>
<evidence type="ECO:0000256" key="1">
    <source>
        <dbReference type="ARBA" id="ARBA00005417"/>
    </source>
</evidence>
<dbReference type="InterPro" id="IPR003439">
    <property type="entry name" value="ABC_transporter-like_ATP-bd"/>
</dbReference>
<dbReference type="InterPro" id="IPR003593">
    <property type="entry name" value="AAA+_ATPase"/>
</dbReference>
<keyword evidence="7" id="KW-1185">Reference proteome</keyword>
<feature type="domain" description="ABC transporter" evidence="5">
    <location>
        <begin position="2"/>
        <end position="230"/>
    </location>
</feature>
<name>A0A494ZB22_9BACL</name>
<dbReference type="InterPro" id="IPR027417">
    <property type="entry name" value="P-loop_NTPase"/>
</dbReference>
<accession>A0A494ZB22</accession>
<dbReference type="GO" id="GO:0016887">
    <property type="term" value="F:ATP hydrolysis activity"/>
    <property type="evidence" value="ECO:0007669"/>
    <property type="project" value="InterPro"/>
</dbReference>
<protein>
    <submittedName>
        <fullName evidence="6">ABC transporter ATP-binding protein</fullName>
    </submittedName>
</protein>
<dbReference type="GO" id="GO:0098796">
    <property type="term" value="C:membrane protein complex"/>
    <property type="evidence" value="ECO:0007669"/>
    <property type="project" value="UniProtKB-ARBA"/>
</dbReference>
<keyword evidence="4 6" id="KW-0067">ATP-binding</keyword>
<evidence type="ECO:0000259" key="5">
    <source>
        <dbReference type="PROSITE" id="PS50893"/>
    </source>
</evidence>
<evidence type="ECO:0000256" key="3">
    <source>
        <dbReference type="ARBA" id="ARBA00022741"/>
    </source>
</evidence>
<dbReference type="PROSITE" id="PS00211">
    <property type="entry name" value="ABC_TRANSPORTER_1"/>
    <property type="match status" value="1"/>
</dbReference>
<dbReference type="InterPro" id="IPR017911">
    <property type="entry name" value="MacB-like_ATP-bd"/>
</dbReference>
<keyword evidence="3" id="KW-0547">Nucleotide-binding</keyword>
<gene>
    <name evidence="6" type="ORF">D8M03_02125</name>
</gene>
<dbReference type="SUPFAM" id="SSF52540">
    <property type="entry name" value="P-loop containing nucleoside triphosphate hydrolases"/>
    <property type="match status" value="1"/>
</dbReference>
<dbReference type="CDD" id="cd03255">
    <property type="entry name" value="ABC_MJ0796_LolCDE_FtsE"/>
    <property type="match status" value="1"/>
</dbReference>
<dbReference type="GO" id="GO:0005524">
    <property type="term" value="F:ATP binding"/>
    <property type="evidence" value="ECO:0007669"/>
    <property type="project" value="UniProtKB-KW"/>
</dbReference>
<evidence type="ECO:0000313" key="7">
    <source>
        <dbReference type="Proteomes" id="UP000272238"/>
    </source>
</evidence>